<gene>
    <name evidence="2" type="primary">yeeU_5</name>
    <name evidence="2" type="ORF">NCTC9075_04277</name>
</gene>
<sequence length="158" mass="17219">MSRIITTTVYTLHELSSTAQEKARDGYRQHHADSNWYENVYEDFRRSVAFSELTSASAFSGSATAGLWKSRASGSADSAARGTEPVLKGAGTGSQRQSGESGSMPHRGMNSIVSRMPCRRCRNVTSGNYRLKSVTGDVTAIRTAWISLLPGTVRLVRQ</sequence>
<feature type="region of interest" description="Disordered" evidence="1">
    <location>
        <begin position="73"/>
        <end position="111"/>
    </location>
</feature>
<evidence type="ECO:0000313" key="2">
    <source>
        <dbReference type="EMBL" id="STP20813.1"/>
    </source>
</evidence>
<evidence type="ECO:0000256" key="1">
    <source>
        <dbReference type="SAM" id="MobiDB-lite"/>
    </source>
</evidence>
<feature type="compositionally biased region" description="Low complexity" evidence="1">
    <location>
        <begin position="73"/>
        <end position="82"/>
    </location>
</feature>
<protein>
    <submittedName>
        <fullName evidence="2">Antitoxin of the YeeV-YeeU toxin-antitoxin system</fullName>
    </submittedName>
</protein>
<evidence type="ECO:0000313" key="3">
    <source>
        <dbReference type="Proteomes" id="UP000254181"/>
    </source>
</evidence>
<dbReference type="AlphaFoldDB" id="A0A377K8P6"/>
<accession>A0A377K8P6</accession>
<reference evidence="2 3" key="1">
    <citation type="submission" date="2018-06" db="EMBL/GenBank/DDBJ databases">
        <authorList>
            <consortium name="Pathogen Informatics"/>
            <person name="Doyle S."/>
        </authorList>
    </citation>
    <scope>NUCLEOTIDE SEQUENCE [LARGE SCALE GENOMIC DNA]</scope>
    <source>
        <strain evidence="2 3">NCTC9075</strain>
    </source>
</reference>
<name>A0A377K8P6_ECOLX</name>
<organism evidence="2 3">
    <name type="scientific">Escherichia coli</name>
    <dbReference type="NCBI Taxonomy" id="562"/>
    <lineage>
        <taxon>Bacteria</taxon>
        <taxon>Pseudomonadati</taxon>
        <taxon>Pseudomonadota</taxon>
        <taxon>Gammaproteobacteria</taxon>
        <taxon>Enterobacterales</taxon>
        <taxon>Enterobacteriaceae</taxon>
        <taxon>Escherichia</taxon>
    </lineage>
</organism>
<proteinExistence type="predicted"/>
<dbReference type="EMBL" id="UGEM01000004">
    <property type="protein sequence ID" value="STP20813.1"/>
    <property type="molecule type" value="Genomic_DNA"/>
</dbReference>
<dbReference type="Proteomes" id="UP000254181">
    <property type="component" value="Unassembled WGS sequence"/>
</dbReference>